<protein>
    <submittedName>
        <fullName evidence="2">Uncharacterized protein</fullName>
    </submittedName>
</protein>
<feature type="compositionally biased region" description="Low complexity" evidence="1">
    <location>
        <begin position="37"/>
        <end position="48"/>
    </location>
</feature>
<feature type="compositionally biased region" description="Basic residues" evidence="1">
    <location>
        <begin position="20"/>
        <end position="36"/>
    </location>
</feature>
<organism evidence="2 3">
    <name type="scientific">Solanum commersonii</name>
    <name type="common">Commerson's wild potato</name>
    <name type="synonym">Commerson's nightshade</name>
    <dbReference type="NCBI Taxonomy" id="4109"/>
    <lineage>
        <taxon>Eukaryota</taxon>
        <taxon>Viridiplantae</taxon>
        <taxon>Streptophyta</taxon>
        <taxon>Embryophyta</taxon>
        <taxon>Tracheophyta</taxon>
        <taxon>Spermatophyta</taxon>
        <taxon>Magnoliopsida</taxon>
        <taxon>eudicotyledons</taxon>
        <taxon>Gunneridae</taxon>
        <taxon>Pentapetalae</taxon>
        <taxon>asterids</taxon>
        <taxon>lamiids</taxon>
        <taxon>Solanales</taxon>
        <taxon>Solanaceae</taxon>
        <taxon>Solanoideae</taxon>
        <taxon>Solaneae</taxon>
        <taxon>Solanum</taxon>
    </lineage>
</organism>
<dbReference type="EMBL" id="JACXVP010000010">
    <property type="protein sequence ID" value="KAG5580320.1"/>
    <property type="molecule type" value="Genomic_DNA"/>
</dbReference>
<feature type="region of interest" description="Disordered" evidence="1">
    <location>
        <begin position="71"/>
        <end position="130"/>
    </location>
</feature>
<name>A0A9J5WZH2_SOLCO</name>
<evidence type="ECO:0000256" key="1">
    <source>
        <dbReference type="SAM" id="MobiDB-lite"/>
    </source>
</evidence>
<dbReference type="AlphaFoldDB" id="A0A9J5WZH2"/>
<comment type="caution">
    <text evidence="2">The sequence shown here is derived from an EMBL/GenBank/DDBJ whole genome shotgun (WGS) entry which is preliminary data.</text>
</comment>
<gene>
    <name evidence="2" type="ORF">H5410_050947</name>
</gene>
<feature type="compositionally biased region" description="Polar residues" evidence="1">
    <location>
        <begin position="8"/>
        <end position="17"/>
    </location>
</feature>
<evidence type="ECO:0000313" key="3">
    <source>
        <dbReference type="Proteomes" id="UP000824120"/>
    </source>
</evidence>
<dbReference type="Proteomes" id="UP000824120">
    <property type="component" value="Chromosome 10"/>
</dbReference>
<feature type="region of interest" description="Disordered" evidence="1">
    <location>
        <begin position="174"/>
        <end position="194"/>
    </location>
</feature>
<accession>A0A9J5WZH2</accession>
<sequence>MAKDMGANASTSNQGNTPKSKNKPSKKKREATKKRQNIQQQNSAQQEKQSTEREACKRFIMVDDQLGMDITPLNTQYMGSPSNVPPDKRSENCQMNRGPLTDEYAVDNSEDELDVDNQSLRDPDEDDETSELLIRAFSPHPNISFEDEVHQVAKEQGLSRRGIHLDKLQFKNQDTNTVTAGRPNTRLFTSKSSQ</sequence>
<evidence type="ECO:0000313" key="2">
    <source>
        <dbReference type="EMBL" id="KAG5580320.1"/>
    </source>
</evidence>
<reference evidence="2 3" key="1">
    <citation type="submission" date="2020-09" db="EMBL/GenBank/DDBJ databases">
        <title>De no assembly of potato wild relative species, Solanum commersonii.</title>
        <authorList>
            <person name="Cho K."/>
        </authorList>
    </citation>
    <scope>NUCLEOTIDE SEQUENCE [LARGE SCALE GENOMIC DNA]</scope>
    <source>
        <strain evidence="2">LZ3.2</strain>
        <tissue evidence="2">Leaf</tissue>
    </source>
</reference>
<proteinExistence type="predicted"/>
<feature type="compositionally biased region" description="Acidic residues" evidence="1">
    <location>
        <begin position="104"/>
        <end position="115"/>
    </location>
</feature>
<dbReference type="OrthoDB" id="1305709at2759"/>
<feature type="region of interest" description="Disordered" evidence="1">
    <location>
        <begin position="1"/>
        <end position="56"/>
    </location>
</feature>
<feature type="compositionally biased region" description="Polar residues" evidence="1">
    <location>
        <begin position="72"/>
        <end position="82"/>
    </location>
</feature>
<keyword evidence="3" id="KW-1185">Reference proteome</keyword>